<reference evidence="2" key="2">
    <citation type="journal article" date="2015" name="Data Brief">
        <title>Shoot transcriptome of the giant reed, Arundo donax.</title>
        <authorList>
            <person name="Barrero R.A."/>
            <person name="Guerrero F.D."/>
            <person name="Moolhuijzen P."/>
            <person name="Goolsby J.A."/>
            <person name="Tidwell J."/>
            <person name="Bellgard S.E."/>
            <person name="Bellgard M.I."/>
        </authorList>
    </citation>
    <scope>NUCLEOTIDE SEQUENCE</scope>
    <source>
        <tissue evidence="2">Shoot tissue taken approximately 20 cm above the soil surface</tissue>
    </source>
</reference>
<accession>A0A0A9BDE4</accession>
<dbReference type="EMBL" id="GBRH01237757">
    <property type="protein sequence ID" value="JAD60138.1"/>
    <property type="molecule type" value="Transcribed_RNA"/>
</dbReference>
<proteinExistence type="predicted"/>
<reference evidence="2" key="1">
    <citation type="submission" date="2014-09" db="EMBL/GenBank/DDBJ databases">
        <authorList>
            <person name="Magalhaes I.L.F."/>
            <person name="Oliveira U."/>
            <person name="Santos F.R."/>
            <person name="Vidigal T.H.D.A."/>
            <person name="Brescovit A.D."/>
            <person name="Santos A.J."/>
        </authorList>
    </citation>
    <scope>NUCLEOTIDE SEQUENCE</scope>
    <source>
        <tissue evidence="2">Shoot tissue taken approximately 20 cm above the soil surface</tissue>
    </source>
</reference>
<evidence type="ECO:0000313" key="2">
    <source>
        <dbReference type="EMBL" id="JAD60138.1"/>
    </source>
</evidence>
<evidence type="ECO:0000256" key="1">
    <source>
        <dbReference type="SAM" id="MobiDB-lite"/>
    </source>
</evidence>
<dbReference type="AlphaFoldDB" id="A0A0A9BDE4"/>
<name>A0A0A9BDE4_ARUDO</name>
<organism evidence="2">
    <name type="scientific">Arundo donax</name>
    <name type="common">Giant reed</name>
    <name type="synonym">Donax arundinaceus</name>
    <dbReference type="NCBI Taxonomy" id="35708"/>
    <lineage>
        <taxon>Eukaryota</taxon>
        <taxon>Viridiplantae</taxon>
        <taxon>Streptophyta</taxon>
        <taxon>Embryophyta</taxon>
        <taxon>Tracheophyta</taxon>
        <taxon>Spermatophyta</taxon>
        <taxon>Magnoliopsida</taxon>
        <taxon>Liliopsida</taxon>
        <taxon>Poales</taxon>
        <taxon>Poaceae</taxon>
        <taxon>PACMAD clade</taxon>
        <taxon>Arundinoideae</taxon>
        <taxon>Arundineae</taxon>
        <taxon>Arundo</taxon>
    </lineage>
</organism>
<feature type="region of interest" description="Disordered" evidence="1">
    <location>
        <begin position="1"/>
        <end position="21"/>
    </location>
</feature>
<protein>
    <submittedName>
        <fullName evidence="2">Uncharacterized protein</fullName>
    </submittedName>
</protein>
<sequence length="41" mass="3836">MARGSGGIAQAAGAGAGGAARERGGAAGVLWTWCSMKCPSG</sequence>